<organism evidence="1 2">
    <name type="scientific">Pseudolycoriella hygida</name>
    <dbReference type="NCBI Taxonomy" id="35572"/>
    <lineage>
        <taxon>Eukaryota</taxon>
        <taxon>Metazoa</taxon>
        <taxon>Ecdysozoa</taxon>
        <taxon>Arthropoda</taxon>
        <taxon>Hexapoda</taxon>
        <taxon>Insecta</taxon>
        <taxon>Pterygota</taxon>
        <taxon>Neoptera</taxon>
        <taxon>Endopterygota</taxon>
        <taxon>Diptera</taxon>
        <taxon>Nematocera</taxon>
        <taxon>Sciaroidea</taxon>
        <taxon>Sciaridae</taxon>
        <taxon>Pseudolycoriella</taxon>
    </lineage>
</organism>
<name>A0A9Q0S8D0_9DIPT</name>
<accession>A0A9Q0S8D0</accession>
<dbReference type="AlphaFoldDB" id="A0A9Q0S8D0"/>
<dbReference type="OrthoDB" id="6782577at2759"/>
<keyword evidence="2" id="KW-1185">Reference proteome</keyword>
<dbReference type="EMBL" id="WJQU01000001">
    <property type="protein sequence ID" value="KAJ6647020.1"/>
    <property type="molecule type" value="Genomic_DNA"/>
</dbReference>
<reference evidence="1" key="1">
    <citation type="submission" date="2022-07" db="EMBL/GenBank/DDBJ databases">
        <authorList>
            <person name="Trinca V."/>
            <person name="Uliana J.V.C."/>
            <person name="Torres T.T."/>
            <person name="Ward R.J."/>
            <person name="Monesi N."/>
        </authorList>
    </citation>
    <scope>NUCLEOTIDE SEQUENCE</scope>
    <source>
        <strain evidence="1">HSMRA1968</strain>
        <tissue evidence="1">Whole embryos</tissue>
    </source>
</reference>
<gene>
    <name evidence="1" type="ORF">Bhyg_02238</name>
</gene>
<sequence>MKAKRKREPQIRLQGQGRVGRYMQRVAFIIGIGGACRKIEMLKLTTDEVVGNGDYVLLSIVDTKNYEPRQFMVTAGSVN</sequence>
<dbReference type="Proteomes" id="UP001151699">
    <property type="component" value="Chromosome A"/>
</dbReference>
<evidence type="ECO:0000313" key="1">
    <source>
        <dbReference type="EMBL" id="KAJ6647020.1"/>
    </source>
</evidence>
<proteinExistence type="predicted"/>
<comment type="caution">
    <text evidence="1">The sequence shown here is derived from an EMBL/GenBank/DDBJ whole genome shotgun (WGS) entry which is preliminary data.</text>
</comment>
<protein>
    <submittedName>
        <fullName evidence="1">Uncharacterized protein</fullName>
    </submittedName>
</protein>
<evidence type="ECO:0000313" key="2">
    <source>
        <dbReference type="Proteomes" id="UP001151699"/>
    </source>
</evidence>